<proteinExistence type="predicted"/>
<evidence type="ECO:0000259" key="1">
    <source>
        <dbReference type="Pfam" id="PF13175"/>
    </source>
</evidence>
<dbReference type="EMBL" id="RBSX01000340">
    <property type="protein sequence ID" value="RMS82223.1"/>
    <property type="molecule type" value="Genomic_DNA"/>
</dbReference>
<dbReference type="PANTHER" id="PTHR43581">
    <property type="entry name" value="ATP/GTP PHOSPHATASE"/>
    <property type="match status" value="1"/>
</dbReference>
<dbReference type="Gene3D" id="3.40.50.300">
    <property type="entry name" value="P-loop containing nucleotide triphosphate hydrolases"/>
    <property type="match status" value="1"/>
</dbReference>
<dbReference type="SUPFAM" id="SSF52540">
    <property type="entry name" value="P-loop containing nucleoside triphosphate hydrolases"/>
    <property type="match status" value="1"/>
</dbReference>
<accession>A0A3M5G8F7</accession>
<dbReference type="Pfam" id="PF13175">
    <property type="entry name" value="AAA_15"/>
    <property type="match status" value="2"/>
</dbReference>
<organism evidence="2 3">
    <name type="scientific">Pseudomonas savastanoi</name>
    <name type="common">Pseudomonas syringae pv. savastanoi</name>
    <dbReference type="NCBI Taxonomy" id="29438"/>
    <lineage>
        <taxon>Bacteria</taxon>
        <taxon>Pseudomonadati</taxon>
        <taxon>Pseudomonadota</taxon>
        <taxon>Gammaproteobacteria</taxon>
        <taxon>Pseudomonadales</taxon>
        <taxon>Pseudomonadaceae</taxon>
        <taxon>Pseudomonas</taxon>
    </lineage>
</organism>
<dbReference type="Proteomes" id="UP000270430">
    <property type="component" value="Unassembled WGS sequence"/>
</dbReference>
<feature type="domain" description="Endonuclease GajA/Old nuclease/RecF-like AAA" evidence="1">
    <location>
        <begin position="14"/>
        <end position="84"/>
    </location>
</feature>
<gene>
    <name evidence="2" type="ORF">ALP58_02817</name>
</gene>
<name>A0A3M5G8F7_PSESS</name>
<evidence type="ECO:0000313" key="3">
    <source>
        <dbReference type="Proteomes" id="UP000270430"/>
    </source>
</evidence>
<sequence length="545" mass="61691">MSEPRYSDRHGGFMKIASIVIENFRSIENASLNFTDFNILIGQNNTGKTNFFEAVDWFYTGSGLSQDMKFQRDPSREIIVSVEFSGAQHGAENMINEGNRTKIQNVLKGADAIKVTRRSSEPKKRVVSIGGETIKNPTGFDTALNDFLPKFEYIHTRQYFEDFTKYNQKSAVGIMLSSVIEEILNDDPKYRAFRNTFEDLFNSEDSAVSGHFRALGDSVKVHLEKQFSECSKVYFEVLSPEFNDLLKKFETVVDDGIETYASEKGDGMQRALMLAVIQAYADYRKARDDAGKSFLFFIDEAELHLHPTAQRKLKNVLFELSTQLDQVFISTHSSVFVADSGVNESVFKTEKNDCRTEIFRTDEADKPYIIYDLLGGSPADLLLPRNFLIVEGPSEFEFLTRVIKRHYSDQPPIQIISAEGDTHQARRSINAISKVYSPMGTSIYSEKVIILCDKPTPKAQAGYDLFIQTNTALYARGQIIVLPLGSLEECYPAEWRRSEDETKTMDGHKKKQLSKLVGDEISQASFEADMPALHKALSFAWKNAF</sequence>
<dbReference type="AlphaFoldDB" id="A0A3M5G8F7"/>
<comment type="caution">
    <text evidence="2">The sequence shown here is derived from an EMBL/GenBank/DDBJ whole genome shotgun (WGS) entry which is preliminary data.</text>
</comment>
<evidence type="ECO:0000313" key="2">
    <source>
        <dbReference type="EMBL" id="RMS82223.1"/>
    </source>
</evidence>
<dbReference type="InterPro" id="IPR041685">
    <property type="entry name" value="AAA_GajA/Old/RecF-like"/>
</dbReference>
<dbReference type="PANTHER" id="PTHR43581:SF4">
    <property type="entry name" value="ATP_GTP PHOSPHATASE"/>
    <property type="match status" value="1"/>
</dbReference>
<feature type="domain" description="Endonuclease GajA/Old nuclease/RecF-like AAA" evidence="1">
    <location>
        <begin position="141"/>
        <end position="337"/>
    </location>
</feature>
<protein>
    <recommendedName>
        <fullName evidence="1">Endonuclease GajA/Old nuclease/RecF-like AAA domain-containing protein</fullName>
    </recommendedName>
</protein>
<dbReference type="InterPro" id="IPR027417">
    <property type="entry name" value="P-loop_NTPase"/>
</dbReference>
<dbReference type="InterPro" id="IPR051396">
    <property type="entry name" value="Bact_Antivir_Def_Nuclease"/>
</dbReference>
<reference evidence="2 3" key="1">
    <citation type="submission" date="2018-08" db="EMBL/GenBank/DDBJ databases">
        <title>Recombination of ecologically and evolutionarily significant loci maintains genetic cohesion in the Pseudomonas syringae species complex.</title>
        <authorList>
            <person name="Dillon M."/>
            <person name="Thakur S."/>
            <person name="Almeida R.N.D."/>
            <person name="Weir B.S."/>
            <person name="Guttman D.S."/>
        </authorList>
    </citation>
    <scope>NUCLEOTIDE SEQUENCE [LARGE SCALE GENOMIC DNA]</scope>
    <source>
        <strain evidence="2 3">ICMP 9420</strain>
    </source>
</reference>